<accession>W1PXL4</accession>
<evidence type="ECO:0000313" key="1">
    <source>
        <dbReference type="EMBL" id="ERN12719.1"/>
    </source>
</evidence>
<dbReference type="HOGENOM" id="CLU_2888740_0_0_1"/>
<reference evidence="2" key="1">
    <citation type="journal article" date="2013" name="Science">
        <title>The Amborella genome and the evolution of flowering plants.</title>
        <authorList>
            <consortium name="Amborella Genome Project"/>
        </authorList>
    </citation>
    <scope>NUCLEOTIDE SEQUENCE [LARGE SCALE GENOMIC DNA]</scope>
</reference>
<protein>
    <submittedName>
        <fullName evidence="1">Uncharacterized protein</fullName>
    </submittedName>
</protein>
<name>W1PXL4_AMBTC</name>
<dbReference type="EMBL" id="KI392605">
    <property type="protein sequence ID" value="ERN12719.1"/>
    <property type="molecule type" value="Genomic_DNA"/>
</dbReference>
<dbReference type="Gramene" id="ERN12719">
    <property type="protein sequence ID" value="ERN12719"/>
    <property type="gene ID" value="AMTR_s00043p00043920"/>
</dbReference>
<proteinExistence type="predicted"/>
<gene>
    <name evidence="1" type="ORF">AMTR_s00043p00043920</name>
</gene>
<dbReference type="Proteomes" id="UP000017836">
    <property type="component" value="Unassembled WGS sequence"/>
</dbReference>
<organism evidence="1 2">
    <name type="scientific">Amborella trichopoda</name>
    <dbReference type="NCBI Taxonomy" id="13333"/>
    <lineage>
        <taxon>Eukaryota</taxon>
        <taxon>Viridiplantae</taxon>
        <taxon>Streptophyta</taxon>
        <taxon>Embryophyta</taxon>
        <taxon>Tracheophyta</taxon>
        <taxon>Spermatophyta</taxon>
        <taxon>Magnoliopsida</taxon>
        <taxon>Amborellales</taxon>
        <taxon>Amborellaceae</taxon>
        <taxon>Amborella</taxon>
    </lineage>
</organism>
<keyword evidence="2" id="KW-1185">Reference proteome</keyword>
<evidence type="ECO:0000313" key="2">
    <source>
        <dbReference type="Proteomes" id="UP000017836"/>
    </source>
</evidence>
<dbReference type="AlphaFoldDB" id="W1PXL4"/>
<sequence length="63" mass="7296">MPKKLNNNKVVVGIEELATSWLSRWSPKRLRPLRVSWPTSWRRIGDTCLLDFVLKSLNNCTVA</sequence>